<organism evidence="3 4">
    <name type="scientific">Azospirillum lipoferum (strain 4B)</name>
    <dbReference type="NCBI Taxonomy" id="862719"/>
    <lineage>
        <taxon>Bacteria</taxon>
        <taxon>Pseudomonadati</taxon>
        <taxon>Pseudomonadota</taxon>
        <taxon>Alphaproteobacteria</taxon>
        <taxon>Rhodospirillales</taxon>
        <taxon>Azospirillaceae</taxon>
        <taxon>Azospirillum</taxon>
    </lineage>
</organism>
<dbReference type="Pfam" id="PF09361">
    <property type="entry name" value="Phasin_2"/>
    <property type="match status" value="1"/>
</dbReference>
<dbReference type="RefSeq" id="WP_014247469.1">
    <property type="nucleotide sequence ID" value="NC_016622.1"/>
</dbReference>
<evidence type="ECO:0000313" key="3">
    <source>
        <dbReference type="EMBL" id="CBS86447.1"/>
    </source>
</evidence>
<keyword evidence="4" id="KW-1185">Reference proteome</keyword>
<dbReference type="STRING" id="862719.AZOLI_1122"/>
<name>G7Z4P6_AZOL4</name>
<dbReference type="Proteomes" id="UP000005667">
    <property type="component" value="Chromosome"/>
</dbReference>
<feature type="compositionally biased region" description="Basic and acidic residues" evidence="1">
    <location>
        <begin position="14"/>
        <end position="38"/>
    </location>
</feature>
<reference evidence="4" key="1">
    <citation type="journal article" date="2011" name="PLoS Genet.">
        <title>Azospirillum genomes reveal transition of bacteria from aquatic to terrestrial environments.</title>
        <authorList>
            <person name="Wisniewski-Dye F."/>
            <person name="Borziak K."/>
            <person name="Khalsa-Moyers G."/>
            <person name="Alexandre G."/>
            <person name="Sukharnikov L.O."/>
            <person name="Wuichet K."/>
            <person name="Hurst G.B."/>
            <person name="McDonald W.H."/>
            <person name="Robertson J.S."/>
            <person name="Barbe V."/>
            <person name="Calteau A."/>
            <person name="Rouy Z."/>
            <person name="Mangenot S."/>
            <person name="Prigent-Combaret C."/>
            <person name="Normand P."/>
            <person name="Boyer M."/>
            <person name="Siguier P."/>
            <person name="Dessaux Y."/>
            <person name="Elmerich C."/>
            <person name="Condemine G."/>
            <person name="Krishnen G."/>
            <person name="Kennedy I."/>
            <person name="Paterson A.H."/>
            <person name="Gonzalez V."/>
            <person name="Mavingui P."/>
            <person name="Zhulin I.B."/>
        </authorList>
    </citation>
    <scope>NUCLEOTIDE SEQUENCE [LARGE SCALE GENOMIC DNA]</scope>
    <source>
        <strain evidence="4">4B</strain>
    </source>
</reference>
<dbReference type="AlphaFoldDB" id="G7Z4P6"/>
<evidence type="ECO:0000256" key="1">
    <source>
        <dbReference type="SAM" id="MobiDB-lite"/>
    </source>
</evidence>
<dbReference type="KEGG" id="ali:AZOLI_1122"/>
<dbReference type="InterPro" id="IPR018968">
    <property type="entry name" value="Phasin"/>
</dbReference>
<dbReference type="OrthoDB" id="7302282at2"/>
<feature type="domain" description="Phasin" evidence="2">
    <location>
        <begin position="111"/>
        <end position="202"/>
    </location>
</feature>
<proteinExistence type="predicted"/>
<evidence type="ECO:0000313" key="4">
    <source>
        <dbReference type="Proteomes" id="UP000005667"/>
    </source>
</evidence>
<evidence type="ECO:0000259" key="2">
    <source>
        <dbReference type="Pfam" id="PF09361"/>
    </source>
</evidence>
<feature type="region of interest" description="Disordered" evidence="1">
    <location>
        <begin position="1"/>
        <end position="73"/>
    </location>
</feature>
<dbReference type="HOGENOM" id="CLU_1253820_0_0_5"/>
<gene>
    <name evidence="3" type="ordered locus">AZOLI_1122</name>
</gene>
<protein>
    <recommendedName>
        <fullName evidence="2">Phasin domain-containing protein</fullName>
    </recommendedName>
</protein>
<sequence length="220" mass="23546">MATDKDITTTTRDTANRAKGTVDEMTRVGETTTRRAAEAARSMGEEAAETGRQTADAGAEAGQKAMGAGADMTRRTADTARTVMGTASDVAGRTSEQLQRALGLSKEAQGEVASQTRETMDVMVQCGGVLADGWQNAWREWMGLAQDVASRNAEGMNALMRSRTVPDFYAAQSRMLKDNMQLVLSRSVKISELSANTASTAIGKLNARLEGAAQQSERRF</sequence>
<accession>G7Z4P6</accession>
<dbReference type="EMBL" id="FQ311868">
    <property type="protein sequence ID" value="CBS86447.1"/>
    <property type="molecule type" value="Genomic_DNA"/>
</dbReference>